<dbReference type="PROSITE" id="PS50262">
    <property type="entry name" value="G_PROTEIN_RECEP_F1_2"/>
    <property type="match status" value="1"/>
</dbReference>
<keyword evidence="2 5" id="KW-0812">Transmembrane</keyword>
<evidence type="ECO:0000256" key="2">
    <source>
        <dbReference type="ARBA" id="ARBA00022692"/>
    </source>
</evidence>
<evidence type="ECO:0000313" key="11">
    <source>
        <dbReference type="WBParaSite" id="BXY_1682400.1"/>
    </source>
</evidence>
<accession>A0A1I7SUV1</accession>
<evidence type="ECO:0000259" key="6">
    <source>
        <dbReference type="PROSITE" id="PS50262"/>
    </source>
</evidence>
<organism evidence="9 11">
    <name type="scientific">Bursaphelenchus xylophilus</name>
    <name type="common">Pinewood nematode worm</name>
    <name type="synonym">Aphelenchoides xylophilus</name>
    <dbReference type="NCBI Taxonomy" id="6326"/>
    <lineage>
        <taxon>Eukaryota</taxon>
        <taxon>Metazoa</taxon>
        <taxon>Ecdysozoa</taxon>
        <taxon>Nematoda</taxon>
        <taxon>Chromadorea</taxon>
        <taxon>Rhabditida</taxon>
        <taxon>Tylenchina</taxon>
        <taxon>Tylenchomorpha</taxon>
        <taxon>Aphelenchoidea</taxon>
        <taxon>Aphelenchoididae</taxon>
        <taxon>Bursaphelenchus</taxon>
    </lineage>
</organism>
<evidence type="ECO:0000313" key="8">
    <source>
        <dbReference type="EMBL" id="CAG9125861.1"/>
    </source>
</evidence>
<name>A0A1I7SUV1_BURXY</name>
<dbReference type="InterPro" id="IPR000276">
    <property type="entry name" value="GPCR_Rhodpsn"/>
</dbReference>
<dbReference type="GO" id="GO:0016020">
    <property type="term" value="C:membrane"/>
    <property type="evidence" value="ECO:0007669"/>
    <property type="project" value="UniProtKB-SubCell"/>
</dbReference>
<evidence type="ECO:0000313" key="10">
    <source>
        <dbReference type="Proteomes" id="UP000659654"/>
    </source>
</evidence>
<dbReference type="PANTHER" id="PTHR23360:SF5">
    <property type="entry name" value="G-PROTEIN COUPLED RECEPTORS FAMILY 1 PROFILE DOMAIN-CONTAINING PROTEIN"/>
    <property type="match status" value="1"/>
</dbReference>
<keyword evidence="4 5" id="KW-0472">Membrane</keyword>
<dbReference type="WBParaSite" id="BXY_1682400.1">
    <property type="protein sequence ID" value="BXY_1682400.1"/>
    <property type="gene ID" value="BXY_1682400"/>
</dbReference>
<feature type="transmembrane region" description="Helical" evidence="5">
    <location>
        <begin position="200"/>
        <end position="224"/>
    </location>
</feature>
<feature type="transmembrane region" description="Helical" evidence="5">
    <location>
        <begin position="12"/>
        <end position="32"/>
    </location>
</feature>
<dbReference type="Pfam" id="PF10320">
    <property type="entry name" value="7TM_GPCR_Srsx"/>
    <property type="match status" value="1"/>
</dbReference>
<dbReference type="InterPro" id="IPR019424">
    <property type="entry name" value="7TM_GPCR_Srsx"/>
</dbReference>
<reference evidence="11" key="1">
    <citation type="submission" date="2016-11" db="UniProtKB">
        <authorList>
            <consortium name="WormBaseParasite"/>
        </authorList>
    </citation>
    <scope>IDENTIFICATION</scope>
</reference>
<feature type="transmembrane region" description="Helical" evidence="5">
    <location>
        <begin position="236"/>
        <end position="257"/>
    </location>
</feature>
<evidence type="ECO:0000313" key="9">
    <source>
        <dbReference type="Proteomes" id="UP000095284"/>
    </source>
</evidence>
<dbReference type="SMR" id="A0A1I7SUV1"/>
<comment type="subcellular location">
    <subcellularLocation>
        <location evidence="1">Membrane</location>
    </subcellularLocation>
</comment>
<dbReference type="EMBL" id="CAJFDI010000005">
    <property type="protein sequence ID" value="CAD5232816.1"/>
    <property type="molecule type" value="Genomic_DNA"/>
</dbReference>
<proteinExistence type="predicted"/>
<dbReference type="Proteomes" id="UP000582659">
    <property type="component" value="Unassembled WGS sequence"/>
</dbReference>
<feature type="domain" description="G-protein coupled receptors family 1 profile" evidence="6">
    <location>
        <begin position="23"/>
        <end position="254"/>
    </location>
</feature>
<dbReference type="OrthoDB" id="5864694at2759"/>
<reference evidence="8" key="2">
    <citation type="submission" date="2020-08" db="EMBL/GenBank/DDBJ databases">
        <authorList>
            <person name="Kikuchi T."/>
        </authorList>
    </citation>
    <scope>NUCLEOTIDE SEQUENCE</scope>
    <source>
        <strain evidence="7">Ka4C1</strain>
    </source>
</reference>
<keyword evidence="3 5" id="KW-1133">Transmembrane helix</keyword>
<dbReference type="Proteomes" id="UP000659654">
    <property type="component" value="Unassembled WGS sequence"/>
</dbReference>
<dbReference type="Gene3D" id="1.20.1070.10">
    <property type="entry name" value="Rhodopsin 7-helix transmembrane proteins"/>
    <property type="match status" value="1"/>
</dbReference>
<feature type="transmembrane region" description="Helical" evidence="5">
    <location>
        <begin position="44"/>
        <end position="68"/>
    </location>
</feature>
<dbReference type="Proteomes" id="UP000095284">
    <property type="component" value="Unplaced"/>
</dbReference>
<dbReference type="AlphaFoldDB" id="A0A1I7SUV1"/>
<feature type="transmembrane region" description="Helical" evidence="5">
    <location>
        <begin position="112"/>
        <end position="135"/>
    </location>
</feature>
<dbReference type="PANTHER" id="PTHR23360">
    <property type="entry name" value="G-PROTEIN COUPLED RECEPTORS FAMILY 1 PROFILE DOMAIN-CONTAINING PROTEIN-RELATED"/>
    <property type="match status" value="1"/>
</dbReference>
<gene>
    <name evidence="7" type="ORF">BXYJ_LOCUS12907</name>
</gene>
<dbReference type="SMART" id="SM01381">
    <property type="entry name" value="7TM_GPCR_Srsx"/>
    <property type="match status" value="1"/>
</dbReference>
<evidence type="ECO:0000256" key="5">
    <source>
        <dbReference type="SAM" id="Phobius"/>
    </source>
</evidence>
<keyword evidence="10" id="KW-1185">Reference proteome</keyword>
<evidence type="ECO:0000256" key="4">
    <source>
        <dbReference type="ARBA" id="ARBA00023136"/>
    </source>
</evidence>
<sequence>MEELSPKIPAAILSVIATFGMFGNFNIIVATVRTSSLRTTCNYLIAFTALFDFIHQLSQYVVTYFAFVGDYPTIEKCFCFQFLPMIGCNAAEVAMLFTSLDRLYCVARPVAYQHVSCALEIPICVAVSLFFGLWINYESYMSFQSIRFQTTVCTLGSCYNEALEAVTISNGLIHLATIFIYGIIFIVIKKITKQKASGMLRSIAAVTFCVVGGWLLTMVLFEVFLSSGIPVSDALILYLGIPLNISISLNYPIYFLMSSRYRVVFKEQLNLLRCRNFFGTTVQEVSNTSSGGVALKS</sequence>
<feature type="transmembrane region" description="Helical" evidence="5">
    <location>
        <begin position="171"/>
        <end position="188"/>
    </location>
</feature>
<evidence type="ECO:0000256" key="3">
    <source>
        <dbReference type="ARBA" id="ARBA00022989"/>
    </source>
</evidence>
<dbReference type="InterPro" id="IPR017452">
    <property type="entry name" value="GPCR_Rhodpsn_7TM"/>
</dbReference>
<protein>
    <submittedName>
        <fullName evidence="7">(pine wood nematode) hypothetical protein</fullName>
    </submittedName>
    <submittedName>
        <fullName evidence="11">G_PROTEIN_RECEP_F1_2 domain-containing protein</fullName>
    </submittedName>
</protein>
<dbReference type="EMBL" id="CAJFCV020000005">
    <property type="protein sequence ID" value="CAG9125861.1"/>
    <property type="molecule type" value="Genomic_DNA"/>
</dbReference>
<dbReference type="InterPro" id="IPR047130">
    <property type="entry name" value="7TM_GPCR_Srsx_nematod"/>
</dbReference>
<dbReference type="SUPFAM" id="SSF81321">
    <property type="entry name" value="Family A G protein-coupled receptor-like"/>
    <property type="match status" value="1"/>
</dbReference>
<evidence type="ECO:0000313" key="7">
    <source>
        <dbReference type="EMBL" id="CAD5232816.1"/>
    </source>
</evidence>
<evidence type="ECO:0000256" key="1">
    <source>
        <dbReference type="ARBA" id="ARBA00004370"/>
    </source>
</evidence>
<dbReference type="GO" id="GO:0004930">
    <property type="term" value="F:G protein-coupled receptor activity"/>
    <property type="evidence" value="ECO:0007669"/>
    <property type="project" value="InterPro"/>
</dbReference>
<feature type="transmembrane region" description="Helical" evidence="5">
    <location>
        <begin position="80"/>
        <end position="100"/>
    </location>
</feature>